<evidence type="ECO:0000256" key="1">
    <source>
        <dbReference type="SAM" id="MobiDB-lite"/>
    </source>
</evidence>
<evidence type="ECO:0008006" key="5">
    <source>
        <dbReference type="Google" id="ProtNLM"/>
    </source>
</evidence>
<evidence type="ECO:0000313" key="4">
    <source>
        <dbReference type="Proteomes" id="UP001612415"/>
    </source>
</evidence>
<reference evidence="3 4" key="1">
    <citation type="submission" date="2024-10" db="EMBL/GenBank/DDBJ databases">
        <title>The Natural Products Discovery Center: Release of the First 8490 Sequenced Strains for Exploring Actinobacteria Biosynthetic Diversity.</title>
        <authorList>
            <person name="Kalkreuter E."/>
            <person name="Kautsar S.A."/>
            <person name="Yang D."/>
            <person name="Bader C.D."/>
            <person name="Teijaro C.N."/>
            <person name="Fluegel L."/>
            <person name="Davis C.M."/>
            <person name="Simpson J.R."/>
            <person name="Lauterbach L."/>
            <person name="Steele A.D."/>
            <person name="Gui C."/>
            <person name="Meng S."/>
            <person name="Li G."/>
            <person name="Viehrig K."/>
            <person name="Ye F."/>
            <person name="Su P."/>
            <person name="Kiefer A.F."/>
            <person name="Nichols A."/>
            <person name="Cepeda A.J."/>
            <person name="Yan W."/>
            <person name="Fan B."/>
            <person name="Jiang Y."/>
            <person name="Adhikari A."/>
            <person name="Zheng C.-J."/>
            <person name="Schuster L."/>
            <person name="Cowan T.M."/>
            <person name="Smanski M.J."/>
            <person name="Chevrette M.G."/>
            <person name="De Carvalho L.P.S."/>
            <person name="Shen B."/>
        </authorList>
    </citation>
    <scope>NUCLEOTIDE SEQUENCE [LARGE SCALE GENOMIC DNA]</scope>
    <source>
        <strain evidence="3 4">NPDC051599</strain>
    </source>
</reference>
<dbReference type="EMBL" id="JBITDC010000039">
    <property type="protein sequence ID" value="MFI5682079.1"/>
    <property type="molecule type" value="Genomic_DNA"/>
</dbReference>
<keyword evidence="2" id="KW-0812">Transmembrane</keyword>
<keyword evidence="4" id="KW-1185">Reference proteome</keyword>
<name>A0ABW7YI59_STRCE</name>
<proteinExistence type="predicted"/>
<evidence type="ECO:0000313" key="3">
    <source>
        <dbReference type="EMBL" id="MFI5682079.1"/>
    </source>
</evidence>
<feature type="region of interest" description="Disordered" evidence="1">
    <location>
        <begin position="1"/>
        <end position="32"/>
    </location>
</feature>
<evidence type="ECO:0000256" key="2">
    <source>
        <dbReference type="SAM" id="Phobius"/>
    </source>
</evidence>
<feature type="transmembrane region" description="Helical" evidence="2">
    <location>
        <begin position="67"/>
        <end position="86"/>
    </location>
</feature>
<gene>
    <name evidence="3" type="ORF">ACIA8P_47385</name>
</gene>
<sequence>MQQAVTARDSGGSLTEPDRSTGRAELRRGRRRAAKRTPLLGSYLGYAATFVGAGLISGAIVHHPLDPARYTLIAVVGAGVFLFATVRNEFVLTKRRPAARRVWAA</sequence>
<accession>A0ABW7YI59</accession>
<organism evidence="3 4">
    <name type="scientific">Streptomyces cellulosae</name>
    <dbReference type="NCBI Taxonomy" id="1968"/>
    <lineage>
        <taxon>Bacteria</taxon>
        <taxon>Bacillati</taxon>
        <taxon>Actinomycetota</taxon>
        <taxon>Actinomycetes</taxon>
        <taxon>Kitasatosporales</taxon>
        <taxon>Streptomycetaceae</taxon>
        <taxon>Streptomyces</taxon>
    </lineage>
</organism>
<dbReference type="Proteomes" id="UP001612415">
    <property type="component" value="Unassembled WGS sequence"/>
</dbReference>
<protein>
    <recommendedName>
        <fullName evidence="5">YiaAB two helix domain-containing protein</fullName>
    </recommendedName>
</protein>
<keyword evidence="2" id="KW-0472">Membrane</keyword>
<feature type="transmembrane region" description="Helical" evidence="2">
    <location>
        <begin position="40"/>
        <end position="61"/>
    </location>
</feature>
<dbReference type="RefSeq" id="WP_398663267.1">
    <property type="nucleotide sequence ID" value="NZ_JBITDC010000039.1"/>
</dbReference>
<keyword evidence="2" id="KW-1133">Transmembrane helix</keyword>
<feature type="compositionally biased region" description="Basic and acidic residues" evidence="1">
    <location>
        <begin position="16"/>
        <end position="27"/>
    </location>
</feature>
<comment type="caution">
    <text evidence="3">The sequence shown here is derived from an EMBL/GenBank/DDBJ whole genome shotgun (WGS) entry which is preliminary data.</text>
</comment>